<reference evidence="2 3" key="1">
    <citation type="submission" date="2013-11" db="EMBL/GenBank/DDBJ databases">
        <title>Single cell genomics of uncultured Tannerella BU063 (oral taxon 286).</title>
        <authorList>
            <person name="Beall C.J."/>
            <person name="Campbell A.G."/>
            <person name="Griffen A.L."/>
            <person name="Podar M."/>
            <person name="Leys E.J."/>
        </authorList>
    </citation>
    <scope>NUCLEOTIDE SEQUENCE [LARGE SCALE GENOMIC DNA]</scope>
    <source>
        <strain evidence="2">Cell 6/7/9</strain>
    </source>
</reference>
<evidence type="ECO:0000313" key="2">
    <source>
        <dbReference type="EMBL" id="ETK08950.1"/>
    </source>
</evidence>
<keyword evidence="3" id="KW-1185">Reference proteome</keyword>
<name>W2CP48_9BACT</name>
<sequence>MKKTVVINKPGLRKYDNPLHVQFHSETYDIVHAVDPTKLGMPDDVMPEWRGNIDTEISNNRDAQADANTALMMEKDEERDRLVLFIIASVRNALLLSDADMVAAAKRLSVMTRRYAGIQKESFDRETADILGFLADLKDAKYTADVTKLGLDPVVTKLEAVNTEFRKIYKERRETEVEKTHLPPSGKVRPETDALYERVILVLQWNYVYGKAPVDPNVIAQVAEAMNKQTDRIETVYRQSLAQRKAAGDKKPKEPKTPKDPKEPKQPKDPKPTPDPKQPEQPKKPDEKPKDPKKPDDGNPDIKLPEE</sequence>
<evidence type="ECO:0000256" key="1">
    <source>
        <dbReference type="SAM" id="MobiDB-lite"/>
    </source>
</evidence>
<dbReference type="PATRIC" id="fig|1411021.3.peg.1472"/>
<protein>
    <submittedName>
        <fullName evidence="2">Uncharacterized protein</fullName>
    </submittedName>
</protein>
<feature type="region of interest" description="Disordered" evidence="1">
    <location>
        <begin position="242"/>
        <end position="307"/>
    </location>
</feature>
<accession>W2CP48</accession>
<dbReference type="AlphaFoldDB" id="W2CP48"/>
<dbReference type="InterPro" id="IPR046228">
    <property type="entry name" value="DUF6261"/>
</dbReference>
<dbReference type="Pfam" id="PF19775">
    <property type="entry name" value="DUF6261"/>
    <property type="match status" value="1"/>
</dbReference>
<proteinExistence type="predicted"/>
<comment type="caution">
    <text evidence="2">The sequence shown here is derived from an EMBL/GenBank/DDBJ whole genome shotgun (WGS) entry which is preliminary data.</text>
</comment>
<organism evidence="2 3">
    <name type="scientific">Tannerella sp. oral taxon BU063 isolate Cell 6/7/9</name>
    <dbReference type="NCBI Taxonomy" id="1411021"/>
    <lineage>
        <taxon>Bacteria</taxon>
        <taxon>Pseudomonadati</taxon>
        <taxon>Bacteroidota</taxon>
        <taxon>Bacteroidia</taxon>
        <taxon>Bacteroidales</taxon>
        <taxon>Tannerellaceae</taxon>
        <taxon>Tannerella</taxon>
    </lineage>
</organism>
<dbReference type="Proteomes" id="UP000018874">
    <property type="component" value="Unassembled WGS sequence"/>
</dbReference>
<gene>
    <name evidence="2" type="ORF">T231_11530</name>
</gene>
<evidence type="ECO:0000313" key="3">
    <source>
        <dbReference type="Proteomes" id="UP000018874"/>
    </source>
</evidence>
<feature type="compositionally biased region" description="Basic and acidic residues" evidence="1">
    <location>
        <begin position="246"/>
        <end position="297"/>
    </location>
</feature>
<dbReference type="EMBL" id="AYYD01001130">
    <property type="protein sequence ID" value="ETK08950.1"/>
    <property type="molecule type" value="Genomic_DNA"/>
</dbReference>